<name>A0AB74UNX6_9VIRU</name>
<dbReference type="GO" id="GO:0019062">
    <property type="term" value="P:virion attachment to host cell"/>
    <property type="evidence" value="ECO:0007669"/>
    <property type="project" value="InterPro"/>
</dbReference>
<feature type="region of interest" description="Disordered" evidence="1">
    <location>
        <begin position="374"/>
        <end position="393"/>
    </location>
</feature>
<sequence>MALKITITDAGRAELINADNTGTGPVEITHVAFTATAFAPSKTLNAVPDEIKRLSSIAGEVVADDTISVTAKDEGADAYTVRGFGLISEYGTLFAVYSQSAPIIEKSGPTTLLLTTDIILADLPTASLTFGDISFSNPPASLTTPGVTRLSNATDSTAQNLAATPRAVKLANDNANTRLSKAANLADLTNAATARVNLGLGTSATLGNTALRTSSSTTLLLQAAAMNDHRQSGDHDDRYAQRSNNLSDLPSAAQARGNLGLSTAATMGTTASRTSTSTSTVLQAKGMNDHRQSDDHDGRYYQKSEFTDADTPDSPMRRSSAGDVWARLFRSSYSPTNSNIAAIYTTQTIGGDYMRPSTPAQVKAALTLNKNDVGLSNLPNSTTASRTSSSTASLLQAKAMNDHRLSGDHDSRYVRPSDFTRSLGLNQHCALPGGWIHQSGQVSLNALAGTAQSRVINLPTSFPNGMSGLAFAILSDTPQDLRISYAPINNGSFRMFLYSSVNVSNQICKYIATGW</sequence>
<dbReference type="InterPro" id="IPR005068">
    <property type="entry name" value="Phage_lambda_Stf-r2"/>
</dbReference>
<dbReference type="GO" id="GO:0046718">
    <property type="term" value="P:symbiont entry into host cell"/>
    <property type="evidence" value="ECO:0007669"/>
    <property type="project" value="InterPro"/>
</dbReference>
<dbReference type="InterPro" id="IPR010916">
    <property type="entry name" value="TonB_box_CS"/>
</dbReference>
<protein>
    <submittedName>
        <fullName evidence="2">Tail fiber protein</fullName>
    </submittedName>
</protein>
<evidence type="ECO:0000313" key="2">
    <source>
        <dbReference type="EMBL" id="XHV15888.1"/>
    </source>
</evidence>
<dbReference type="PROSITE" id="PS00430">
    <property type="entry name" value="TONB_DEPENDENT_REC_1"/>
    <property type="match status" value="1"/>
</dbReference>
<proteinExistence type="predicted"/>
<dbReference type="Gene3D" id="2.60.40.3940">
    <property type="match status" value="1"/>
</dbReference>
<feature type="compositionally biased region" description="Low complexity" evidence="1">
    <location>
        <begin position="264"/>
        <end position="280"/>
    </location>
</feature>
<dbReference type="Pfam" id="PF03406">
    <property type="entry name" value="Phage_fiber_2"/>
    <property type="match status" value="1"/>
</dbReference>
<feature type="compositionally biased region" description="Low complexity" evidence="1">
    <location>
        <begin position="381"/>
        <end position="393"/>
    </location>
</feature>
<accession>A0AB74UNX6</accession>
<evidence type="ECO:0000256" key="1">
    <source>
        <dbReference type="SAM" id="MobiDB-lite"/>
    </source>
</evidence>
<dbReference type="EMBL" id="PQ368759">
    <property type="protein sequence ID" value="XHV15888.1"/>
    <property type="molecule type" value="Genomic_DNA"/>
</dbReference>
<reference evidence="2" key="1">
    <citation type="submission" date="2024-10" db="EMBL/GenBank/DDBJ databases">
        <title>Newly identified hadal zoon P2-like virus reveal genomic diversity and biogeographic distributions.</title>
        <authorList>
            <person name="Liu Y."/>
        </authorList>
    </citation>
    <scope>NUCLEOTIDE SEQUENCE</scope>
</reference>
<feature type="region of interest" description="Disordered" evidence="1">
    <location>
        <begin position="264"/>
        <end position="300"/>
    </location>
</feature>
<feature type="compositionally biased region" description="Basic and acidic residues" evidence="1">
    <location>
        <begin position="287"/>
        <end position="300"/>
    </location>
</feature>
<organism evidence="2">
    <name type="scientific">Halomonas phage vB_HboP_4908</name>
    <dbReference type="NCBI Taxonomy" id="3350578"/>
    <lineage>
        <taxon>Viruses</taxon>
    </lineage>
</organism>